<keyword evidence="1" id="KW-0614">Plasmid</keyword>
<organism evidence="1 2">
    <name type="scientific">Methylomicrobium album BG8</name>
    <dbReference type="NCBI Taxonomy" id="686340"/>
    <lineage>
        <taxon>Bacteria</taxon>
        <taxon>Pseudomonadati</taxon>
        <taxon>Pseudomonadota</taxon>
        <taxon>Gammaproteobacteria</taxon>
        <taxon>Methylococcales</taxon>
        <taxon>Methylococcaceae</taxon>
        <taxon>Methylomicrobium</taxon>
    </lineage>
</organism>
<sequence length="73" mass="8157">MSYIENSIKYPNITDLVNAGGGLNIEYTREMEAVAVAFDKGGMVWEGKSNYPSIEALLEDAEQGIGKWIEENW</sequence>
<dbReference type="HOGENOM" id="CLU_2700489_0_0_6"/>
<evidence type="ECO:0000313" key="2">
    <source>
        <dbReference type="Proteomes" id="UP000005090"/>
    </source>
</evidence>
<accession>H8GRM9</accession>
<dbReference type="AlphaFoldDB" id="H8GRM9"/>
<dbReference type="Proteomes" id="UP000005090">
    <property type="component" value="Plasmid pMETAL01"/>
</dbReference>
<geneLocation type="plasmid" evidence="1 2">
    <name>pMETAL01</name>
</geneLocation>
<evidence type="ECO:0000313" key="1">
    <source>
        <dbReference type="EMBL" id="EIC27871.1"/>
    </source>
</evidence>
<keyword evidence="2" id="KW-1185">Reference proteome</keyword>
<dbReference type="EMBL" id="CM001476">
    <property type="protein sequence ID" value="EIC27871.1"/>
    <property type="molecule type" value="Genomic_DNA"/>
</dbReference>
<proteinExistence type="predicted"/>
<dbReference type="RefSeq" id="WP_005375244.1">
    <property type="nucleotide sequence ID" value="NZ_CM001476.1"/>
</dbReference>
<reference evidence="1 2" key="1">
    <citation type="journal article" date="2013" name="Genome Announc.">
        <title>Genome Sequence of the Obligate Gammaproteobacterial Methanotroph Methylomicrobium album Strain BG8.</title>
        <authorList>
            <person name="Kits K.D."/>
            <person name="Kalyuzhnaya M.G."/>
            <person name="Klotz M.G."/>
            <person name="Jetten M.S."/>
            <person name="Op den Camp H.J."/>
            <person name="Vuilleumier S."/>
            <person name="Bringel F."/>
            <person name="Dispirito A.A."/>
            <person name="Murrell J.C."/>
            <person name="Bruce D."/>
            <person name="Cheng J.F."/>
            <person name="Copeland A."/>
            <person name="Goodwin L."/>
            <person name="Hauser L."/>
            <person name="Lajus A."/>
            <person name="Land M.L."/>
            <person name="Lapidus A."/>
            <person name="Lucas S."/>
            <person name="Medigue C."/>
            <person name="Pitluck S."/>
            <person name="Woyke T."/>
            <person name="Zeytun A."/>
            <person name="Stein L.Y."/>
        </authorList>
    </citation>
    <scope>NUCLEOTIDE SEQUENCE [LARGE SCALE GENOMIC DNA]</scope>
    <source>
        <strain evidence="1 2">BG8</strain>
        <plasmid evidence="1">pMETAL01</plasmid>
    </source>
</reference>
<name>H8GRM9_METAL</name>
<protein>
    <submittedName>
        <fullName evidence="1">Uncharacterized protein</fullName>
    </submittedName>
</protein>
<gene>
    <name evidence="1" type="ORF">Metal_4041</name>
</gene>